<proteinExistence type="inferred from homology"/>
<organism evidence="6">
    <name type="scientific">Notodromas monacha</name>
    <dbReference type="NCBI Taxonomy" id="399045"/>
    <lineage>
        <taxon>Eukaryota</taxon>
        <taxon>Metazoa</taxon>
        <taxon>Ecdysozoa</taxon>
        <taxon>Arthropoda</taxon>
        <taxon>Crustacea</taxon>
        <taxon>Oligostraca</taxon>
        <taxon>Ostracoda</taxon>
        <taxon>Podocopa</taxon>
        <taxon>Podocopida</taxon>
        <taxon>Cypridocopina</taxon>
        <taxon>Cypridoidea</taxon>
        <taxon>Cyprididae</taxon>
        <taxon>Notodromas</taxon>
    </lineage>
</organism>
<reference evidence="6" key="1">
    <citation type="submission" date="2020-11" db="EMBL/GenBank/DDBJ databases">
        <authorList>
            <person name="Tran Van P."/>
        </authorList>
    </citation>
    <scope>NUCLEOTIDE SEQUENCE</scope>
</reference>
<dbReference type="Pfam" id="PF08669">
    <property type="entry name" value="GCV_T_C"/>
    <property type="match status" value="1"/>
</dbReference>
<dbReference type="EMBL" id="OA882114">
    <property type="protein sequence ID" value="CAD7272943.1"/>
    <property type="molecule type" value="Genomic_DNA"/>
</dbReference>
<dbReference type="SUPFAM" id="SSF101790">
    <property type="entry name" value="Aminomethyltransferase beta-barrel domain"/>
    <property type="match status" value="1"/>
</dbReference>
<dbReference type="GO" id="GO:0005739">
    <property type="term" value="C:mitochondrion"/>
    <property type="evidence" value="ECO:0007669"/>
    <property type="project" value="TreeGrafter"/>
</dbReference>
<protein>
    <recommendedName>
        <fullName evidence="8">Dimethylglycine dehydrogenase</fullName>
    </recommendedName>
</protein>
<evidence type="ECO:0000256" key="1">
    <source>
        <dbReference type="ARBA" id="ARBA00008609"/>
    </source>
</evidence>
<dbReference type="SUPFAM" id="SSF51905">
    <property type="entry name" value="FAD/NAD(P)-binding domain"/>
    <property type="match status" value="2"/>
</dbReference>
<dbReference type="Gene3D" id="3.50.50.60">
    <property type="entry name" value="FAD/NAD(P)-binding domain"/>
    <property type="match status" value="2"/>
</dbReference>
<dbReference type="InterPro" id="IPR032503">
    <property type="entry name" value="FAO_M"/>
</dbReference>
<feature type="domain" description="FAD dependent oxidoreductase central" evidence="5">
    <location>
        <begin position="900"/>
        <end position="953"/>
    </location>
</feature>
<keyword evidence="7" id="KW-1185">Reference proteome</keyword>
<feature type="domain" description="FAD dependent oxidoreductase" evidence="2">
    <location>
        <begin position="112"/>
        <end position="498"/>
    </location>
</feature>
<gene>
    <name evidence="6" type="ORF">NMOB1V02_LOCUS853</name>
</gene>
<dbReference type="InterPro" id="IPR013977">
    <property type="entry name" value="GcvT_C"/>
</dbReference>
<dbReference type="InterPro" id="IPR006076">
    <property type="entry name" value="FAD-dep_OxRdtase"/>
</dbReference>
<feature type="domain" description="GCVT N-terminal" evidence="3">
    <location>
        <begin position="560"/>
        <end position="793"/>
    </location>
</feature>
<feature type="domain" description="Aminomethyltransferase C-terminal" evidence="4">
    <location>
        <begin position="1261"/>
        <end position="1338"/>
    </location>
</feature>
<dbReference type="PANTHER" id="PTHR43757">
    <property type="entry name" value="AMINOMETHYLTRANSFERASE"/>
    <property type="match status" value="1"/>
</dbReference>
<dbReference type="InterPro" id="IPR036188">
    <property type="entry name" value="FAD/NAD-bd_sf"/>
</dbReference>
<dbReference type="Proteomes" id="UP000678499">
    <property type="component" value="Unassembled WGS sequence"/>
</dbReference>
<evidence type="ECO:0000259" key="4">
    <source>
        <dbReference type="Pfam" id="PF08669"/>
    </source>
</evidence>
<dbReference type="Gene3D" id="2.40.30.110">
    <property type="entry name" value="Aminomethyltransferase beta-barrel domains"/>
    <property type="match status" value="1"/>
</dbReference>
<dbReference type="InterPro" id="IPR006222">
    <property type="entry name" value="GCVT_N"/>
</dbReference>
<dbReference type="SUPFAM" id="SSF103025">
    <property type="entry name" value="Folate-binding domain"/>
    <property type="match status" value="2"/>
</dbReference>
<dbReference type="Gene3D" id="3.30.9.10">
    <property type="entry name" value="D-Amino Acid Oxidase, subunit A, domain 2"/>
    <property type="match status" value="2"/>
</dbReference>
<evidence type="ECO:0000313" key="6">
    <source>
        <dbReference type="EMBL" id="CAD7272943.1"/>
    </source>
</evidence>
<feature type="domain" description="FAD dependent oxidoreductase central" evidence="5">
    <location>
        <begin position="501"/>
        <end position="554"/>
    </location>
</feature>
<accession>A0A7R9BD10</accession>
<dbReference type="Pfam" id="PF16350">
    <property type="entry name" value="FAO_M"/>
    <property type="match status" value="2"/>
</dbReference>
<evidence type="ECO:0008006" key="8">
    <source>
        <dbReference type="Google" id="ProtNLM"/>
    </source>
</evidence>
<dbReference type="Pfam" id="PF01266">
    <property type="entry name" value="DAO"/>
    <property type="match status" value="1"/>
</dbReference>
<name>A0A7R9BD10_9CRUS</name>
<evidence type="ECO:0000313" key="7">
    <source>
        <dbReference type="Proteomes" id="UP000678499"/>
    </source>
</evidence>
<evidence type="ECO:0000259" key="5">
    <source>
        <dbReference type="Pfam" id="PF16350"/>
    </source>
</evidence>
<comment type="similarity">
    <text evidence="1">Belongs to the GcvT family.</text>
</comment>
<dbReference type="InterPro" id="IPR028896">
    <property type="entry name" value="GcvT/YgfZ/DmdA"/>
</dbReference>
<dbReference type="InterPro" id="IPR029043">
    <property type="entry name" value="GcvT/YgfZ_C"/>
</dbReference>
<dbReference type="Gene3D" id="3.30.1360.120">
    <property type="entry name" value="Probable tRNA modification gtpase trme, domain 1"/>
    <property type="match status" value="2"/>
</dbReference>
<sequence>MMSHYLSNEEIHAIGNKDFNLIAEFLLDSILLGPTEERWEDYYEIVPMENLLESRRNGAMWLSKGCQHWQHVIASRSGLLNKNWKVGTPCLSSVLHHKTRSLSNQANVEEVDTLIVGGGIAGVSLAYHLAKRGQEKVVVLEKSDLTAGSTWHAAGLVTHYQPTVNAKRIHQASISLYSQLEKETGQSVGFHRCGSLRLATSPIRLEEMRYQLGMQNWQPVPMKLLSKSEVAAMVPFMKMDNVRGSTVKATLVTLNQQIHGGLFTAGDGHIDPYSLTMALAAGARRHGARLLIQTGAVSFSHNAQPHGSWEVKTCSAEEPLKVSFRAKNVVNAAGFWARQVGDAMGEFVPTIPVEHQYLITGPVPELEGHDEEFPVLRHLDGSFYMRKERGGLLIGPYESPGSMKTRDDWLENGVPPGFGKELFEPDLERLSPHLSIAMEAFPCFAKAEIKSVICGPITYSPDLAPLIGPGTLPNSWVMAGFGYGIVHAGGAGRYLADWIIDGEPPFDVSEYDPGRFRPTWTTPEYVSTKARESYGLNNALPYPFEERFAGRPTTRLSGVYEDLIARGAFMSVHAGWEQPAWFEKTEGQRPEYKPSFKRTNWFLPVLKECELVTNQVGIIDLTPFAKFRITGKDASKLLDFATSNKLPKVGRTVITHCLTPKGKVYAEITLTRLDENSFIAVTGSGSEIHDLRWLENIQRTQRFSDARIENVTDEFGVLGIAGPKSADVLAKLDSSLASMKFLSAKTVVLEGHDQATLILRLSYTGELGYEIYAPQDILKRLYHEILAAGQEFERGGLLIGPYESPGSMKTRDDWLENGVPPGFGKELFEPDLERLTMEAFPCFAKAEIKSIICGPITYSPDLAPLIGPGTLPNSWVMAGFGYGIVHAGGAGRYLADWIIDGEPPFDVSEYDPGRFRPTWTTPEYVSTKARESYGLNNALPYPFEERFAGRPTTRLSGVYEDLIARGAFMSVHAGWEQPAWFEKTEGQRPEYKPSFKRTNWFLPVLKECELVTNQVGIIDLTPFAKFRITGKDASKLLDFATSNKLPKVGRTVITHCLTPKGKVYAEITLTRLDENSFIAVTGSGSEIHDLRWLENIQRTQRFSDARIENVTDEFGVLGIAGPKSADVLAKLDSSLASMKFLSAKTNSVNICLKVVLEGHDQATLILRLSYTGELGYEIYAPQDILKRLYHDILAAGIGDFGTHALNILRMEKGFNMWGREMNMDTGPLEANLGHFICFNKDFIGKEAVVRDKQMDRSEKILVMLAVNSSDVDPVGNEAVWMNGKVVGNVTSGCFSPALNKSLAFAYIPPYAAVAGTHLQVELLGNPTHAEVLEAPPVKTYTARVKLSPKV</sequence>
<evidence type="ECO:0000259" key="2">
    <source>
        <dbReference type="Pfam" id="PF01266"/>
    </source>
</evidence>
<dbReference type="Pfam" id="PF01571">
    <property type="entry name" value="GCV_T"/>
    <property type="match status" value="2"/>
</dbReference>
<dbReference type="Gene3D" id="3.30.70.1400">
    <property type="entry name" value="Aminomethyltransferase beta-barrel domains"/>
    <property type="match status" value="2"/>
</dbReference>
<dbReference type="SUPFAM" id="SSF54373">
    <property type="entry name" value="FAD-linked reductases, C-terminal domain"/>
    <property type="match status" value="2"/>
</dbReference>
<dbReference type="EMBL" id="CAJPEX010000077">
    <property type="protein sequence ID" value="CAG0913095.1"/>
    <property type="molecule type" value="Genomic_DNA"/>
</dbReference>
<dbReference type="PANTHER" id="PTHR43757:SF2">
    <property type="entry name" value="AMINOMETHYLTRANSFERASE, MITOCHONDRIAL"/>
    <property type="match status" value="1"/>
</dbReference>
<evidence type="ECO:0000259" key="3">
    <source>
        <dbReference type="Pfam" id="PF01571"/>
    </source>
</evidence>
<dbReference type="OrthoDB" id="498204at2759"/>
<dbReference type="InterPro" id="IPR027266">
    <property type="entry name" value="TrmE/GcvT-like"/>
</dbReference>
<feature type="domain" description="GCVT N-terminal" evidence="3">
    <location>
        <begin position="959"/>
        <end position="1240"/>
    </location>
</feature>